<dbReference type="PROSITE" id="PS50030">
    <property type="entry name" value="UBA"/>
    <property type="match status" value="2"/>
</dbReference>
<dbReference type="Proteomes" id="UP000504623">
    <property type="component" value="Unplaced"/>
</dbReference>
<dbReference type="Gene3D" id="1.10.8.10">
    <property type="entry name" value="DNA helicase RuvA subunit, C-terminal domain"/>
    <property type="match status" value="2"/>
</dbReference>
<evidence type="ECO:0000256" key="4">
    <source>
        <dbReference type="ARBA" id="ARBA00022490"/>
    </source>
</evidence>
<protein>
    <recommendedName>
        <fullName evidence="3">Ubiquitin-associated domain-containing protein 1</fullName>
    </recommendedName>
    <alternativeName>
        <fullName evidence="7">Kip1 ubiquitination-promoting complex protein 2</fullName>
    </alternativeName>
</protein>
<dbReference type="Pfam" id="PF22562">
    <property type="entry name" value="UBA_7"/>
    <property type="match status" value="2"/>
</dbReference>
<comment type="pathway">
    <text evidence="2">Protein modification; protein ubiquitination.</text>
</comment>
<dbReference type="InterPro" id="IPR015940">
    <property type="entry name" value="UBA"/>
</dbReference>
<keyword evidence="5" id="KW-0677">Repeat</keyword>
<dbReference type="PANTHER" id="PTHR46738">
    <property type="entry name" value="UBIQUITIN-ASSOCIATED DOMAIN-CONTAINING PROTEIN 1"/>
    <property type="match status" value="1"/>
</dbReference>
<dbReference type="InterPro" id="IPR009060">
    <property type="entry name" value="UBA-like_sf"/>
</dbReference>
<dbReference type="InterPro" id="IPR057650">
    <property type="entry name" value="UBL_UBAC1"/>
</dbReference>
<comment type="subcellular location">
    <subcellularLocation>
        <location evidence="1">Cytoplasm</location>
    </subcellularLocation>
</comment>
<evidence type="ECO:0000256" key="5">
    <source>
        <dbReference type="ARBA" id="ARBA00022737"/>
    </source>
</evidence>
<dbReference type="Pfam" id="PF23326">
    <property type="entry name" value="UBL_UBAC1"/>
    <property type="match status" value="1"/>
</dbReference>
<evidence type="ECO:0000256" key="6">
    <source>
        <dbReference type="ARBA" id="ARBA00022786"/>
    </source>
</evidence>
<dbReference type="InterPro" id="IPR041926">
    <property type="entry name" value="UBA1_UBAC1"/>
</dbReference>
<dbReference type="GO" id="GO:0005737">
    <property type="term" value="C:cytoplasm"/>
    <property type="evidence" value="ECO:0007669"/>
    <property type="project" value="UniProtKB-SubCell"/>
</dbReference>
<reference evidence="11" key="1">
    <citation type="submission" date="2025-08" db="UniProtKB">
        <authorList>
            <consortium name="RefSeq"/>
        </authorList>
    </citation>
    <scope>IDENTIFICATION</scope>
    <source>
        <tissue evidence="11">Spleen</tissue>
    </source>
</reference>
<dbReference type="CDD" id="cd14303">
    <property type="entry name" value="UBA1_KPC2"/>
    <property type="match status" value="1"/>
</dbReference>
<accession>A0A9B0TLD7</accession>
<organism evidence="10 11">
    <name type="scientific">Chrysochloris asiatica</name>
    <name type="common">Cape golden mole</name>
    <dbReference type="NCBI Taxonomy" id="185453"/>
    <lineage>
        <taxon>Eukaryota</taxon>
        <taxon>Metazoa</taxon>
        <taxon>Chordata</taxon>
        <taxon>Craniata</taxon>
        <taxon>Vertebrata</taxon>
        <taxon>Euteleostomi</taxon>
        <taxon>Mammalia</taxon>
        <taxon>Eutheria</taxon>
        <taxon>Afrotheria</taxon>
        <taxon>Chrysochloridae</taxon>
        <taxon>Chrysochlorinae</taxon>
        <taxon>Chrysochloris</taxon>
    </lineage>
</organism>
<evidence type="ECO:0000256" key="7">
    <source>
        <dbReference type="ARBA" id="ARBA00029825"/>
    </source>
</evidence>
<feature type="domain" description="UBA" evidence="9">
    <location>
        <begin position="282"/>
        <end position="322"/>
    </location>
</feature>
<evidence type="ECO:0000256" key="3">
    <source>
        <dbReference type="ARBA" id="ARBA00014196"/>
    </source>
</evidence>
<evidence type="ECO:0000256" key="8">
    <source>
        <dbReference type="SAM" id="MobiDB-lite"/>
    </source>
</evidence>
<dbReference type="SMART" id="SM00165">
    <property type="entry name" value="UBA"/>
    <property type="match status" value="2"/>
</dbReference>
<dbReference type="CDD" id="cd17066">
    <property type="entry name" value="Ubl_KPC2"/>
    <property type="match status" value="1"/>
</dbReference>
<dbReference type="InterPro" id="IPR006636">
    <property type="entry name" value="STI1_HS-bd"/>
</dbReference>
<feature type="domain" description="UBA" evidence="9">
    <location>
        <begin position="189"/>
        <end position="229"/>
    </location>
</feature>
<dbReference type="InterPro" id="IPR052476">
    <property type="entry name" value="UBAC1"/>
</dbReference>
<feature type="compositionally biased region" description="Basic and acidic residues" evidence="8">
    <location>
        <begin position="104"/>
        <end position="120"/>
    </location>
</feature>
<name>A0A9B0TLD7_CHRAS</name>
<dbReference type="RefSeq" id="XP_006863750.1">
    <property type="nucleotide sequence ID" value="XM_006863688.1"/>
</dbReference>
<dbReference type="AlphaFoldDB" id="A0A9B0TLD7"/>
<gene>
    <name evidence="11" type="primary">UBAC1</name>
</gene>
<evidence type="ECO:0000313" key="11">
    <source>
        <dbReference type="RefSeq" id="XP_006863750.1"/>
    </source>
</evidence>
<feature type="region of interest" description="Disordered" evidence="8">
    <location>
        <begin position="101"/>
        <end position="120"/>
    </location>
</feature>
<dbReference type="CDD" id="cd14304">
    <property type="entry name" value="UBA2_KPC2"/>
    <property type="match status" value="1"/>
</dbReference>
<dbReference type="OrthoDB" id="336240at2759"/>
<dbReference type="SUPFAM" id="SSF46934">
    <property type="entry name" value="UBA-like"/>
    <property type="match status" value="2"/>
</dbReference>
<evidence type="ECO:0000256" key="1">
    <source>
        <dbReference type="ARBA" id="ARBA00004496"/>
    </source>
</evidence>
<dbReference type="InterPro" id="IPR029071">
    <property type="entry name" value="Ubiquitin-like_domsf"/>
</dbReference>
<dbReference type="GO" id="GO:0000151">
    <property type="term" value="C:ubiquitin ligase complex"/>
    <property type="evidence" value="ECO:0007669"/>
    <property type="project" value="TreeGrafter"/>
</dbReference>
<evidence type="ECO:0000259" key="9">
    <source>
        <dbReference type="PROSITE" id="PS50030"/>
    </source>
</evidence>
<evidence type="ECO:0000313" key="10">
    <source>
        <dbReference type="Proteomes" id="UP000504623"/>
    </source>
</evidence>
<keyword evidence="4" id="KW-0963">Cytoplasm</keyword>
<dbReference type="SMART" id="SM00727">
    <property type="entry name" value="STI1"/>
    <property type="match status" value="1"/>
</dbReference>
<dbReference type="SUPFAM" id="SSF54236">
    <property type="entry name" value="Ubiquitin-like"/>
    <property type="match status" value="1"/>
</dbReference>
<dbReference type="PANTHER" id="PTHR46738:SF1">
    <property type="entry name" value="UBIQUITIN-ASSOCIATED DOMAIN-CONTAINING PROTEIN 1"/>
    <property type="match status" value="1"/>
</dbReference>
<dbReference type="InterPro" id="IPR041927">
    <property type="entry name" value="UBA2_UBAC1"/>
</dbReference>
<dbReference type="Gene3D" id="1.10.260.100">
    <property type="match status" value="1"/>
</dbReference>
<feature type="region of interest" description="Disordered" evidence="8">
    <location>
        <begin position="236"/>
        <end position="265"/>
    </location>
</feature>
<evidence type="ECO:0000256" key="2">
    <source>
        <dbReference type="ARBA" id="ARBA00004906"/>
    </source>
</evidence>
<keyword evidence="6" id="KW-0833">Ubl conjugation pathway</keyword>
<proteinExistence type="predicted"/>
<sequence length="399" mass="45124">MFVQEEKIFTGEVLRLHICAIDGAEWLEEVTEDTSVEKLKERCLKHCSHGSLEDSKSVTHHKLMHAASQRVLNDTKTILEENIQDKDVLLLIKKRTLEPQSKMADVEEKKTEDQKAPDKDAISQATKNLPTHNMDRAVVQTNMRDFQTELRKILVSLIEVAQKLLALNPDAVELFKKANAMLDEDQEERVDEAALRQLTEMGFPESRAVKALRLNHMSVTQAMEWLIEHAEDPAIDTPLPGRASPSTSASVAEPAGTSAGDEEPRDELTEVFKKIRRKREFRADARAVISLMEMGFDEKEVMDALRVNNNQQNDACEWLLGDRKPSPEELDKGMDPNSPLFQAILDNPVVQLGLSNPKTLLAFEDMLENPLNSTQWMNDPETGPVLLQISRIFQTLNRT</sequence>
<dbReference type="CTD" id="10422"/>
<dbReference type="GeneID" id="102817644"/>
<keyword evidence="10" id="KW-1185">Reference proteome</keyword>